<keyword evidence="3" id="KW-0808">Transferase</keyword>
<keyword evidence="3" id="KW-0418">Kinase</keyword>
<proteinExistence type="predicted"/>
<dbReference type="Proteomes" id="UP000305948">
    <property type="component" value="Unassembled WGS sequence"/>
</dbReference>
<dbReference type="Gene3D" id="1.10.510.10">
    <property type="entry name" value="Transferase(Phosphotransferase) domain 1"/>
    <property type="match status" value="1"/>
</dbReference>
<name>A0A5C3N5A1_9AGAM</name>
<dbReference type="InterPro" id="IPR051681">
    <property type="entry name" value="Ser/Thr_Kinases-Pseudokinases"/>
</dbReference>
<dbReference type="InterPro" id="IPR001245">
    <property type="entry name" value="Ser-Thr/Tyr_kinase_cat_dom"/>
</dbReference>
<dbReference type="SUPFAM" id="SSF56112">
    <property type="entry name" value="Protein kinase-like (PK-like)"/>
    <property type="match status" value="1"/>
</dbReference>
<organism evidence="3 4">
    <name type="scientific">Heliocybe sulcata</name>
    <dbReference type="NCBI Taxonomy" id="5364"/>
    <lineage>
        <taxon>Eukaryota</taxon>
        <taxon>Fungi</taxon>
        <taxon>Dikarya</taxon>
        <taxon>Basidiomycota</taxon>
        <taxon>Agaricomycotina</taxon>
        <taxon>Agaricomycetes</taxon>
        <taxon>Gloeophyllales</taxon>
        <taxon>Gloeophyllaceae</taxon>
        <taxon>Heliocybe</taxon>
    </lineage>
</organism>
<dbReference type="PANTHER" id="PTHR44329">
    <property type="entry name" value="SERINE/THREONINE-PROTEIN KINASE TNNI3K-RELATED"/>
    <property type="match status" value="1"/>
</dbReference>
<evidence type="ECO:0000259" key="2">
    <source>
        <dbReference type="PROSITE" id="PS50011"/>
    </source>
</evidence>
<dbReference type="InterPro" id="IPR000719">
    <property type="entry name" value="Prot_kinase_dom"/>
</dbReference>
<feature type="domain" description="Protein kinase" evidence="2">
    <location>
        <begin position="118"/>
        <end position="392"/>
    </location>
</feature>
<dbReference type="GO" id="GO:0005524">
    <property type="term" value="F:ATP binding"/>
    <property type="evidence" value="ECO:0007669"/>
    <property type="project" value="InterPro"/>
</dbReference>
<dbReference type="InterPro" id="IPR011009">
    <property type="entry name" value="Kinase-like_dom_sf"/>
</dbReference>
<dbReference type="PROSITE" id="PS00109">
    <property type="entry name" value="PROTEIN_KINASE_TYR"/>
    <property type="match status" value="1"/>
</dbReference>
<reference evidence="3 4" key="1">
    <citation type="journal article" date="2019" name="Nat. Ecol. Evol.">
        <title>Megaphylogeny resolves global patterns of mushroom evolution.</title>
        <authorList>
            <person name="Varga T."/>
            <person name="Krizsan K."/>
            <person name="Foldi C."/>
            <person name="Dima B."/>
            <person name="Sanchez-Garcia M."/>
            <person name="Sanchez-Ramirez S."/>
            <person name="Szollosi G.J."/>
            <person name="Szarkandi J.G."/>
            <person name="Papp V."/>
            <person name="Albert L."/>
            <person name="Andreopoulos W."/>
            <person name="Angelini C."/>
            <person name="Antonin V."/>
            <person name="Barry K.W."/>
            <person name="Bougher N.L."/>
            <person name="Buchanan P."/>
            <person name="Buyck B."/>
            <person name="Bense V."/>
            <person name="Catcheside P."/>
            <person name="Chovatia M."/>
            <person name="Cooper J."/>
            <person name="Damon W."/>
            <person name="Desjardin D."/>
            <person name="Finy P."/>
            <person name="Geml J."/>
            <person name="Haridas S."/>
            <person name="Hughes K."/>
            <person name="Justo A."/>
            <person name="Karasinski D."/>
            <person name="Kautmanova I."/>
            <person name="Kiss B."/>
            <person name="Kocsube S."/>
            <person name="Kotiranta H."/>
            <person name="LaButti K.M."/>
            <person name="Lechner B.E."/>
            <person name="Liimatainen K."/>
            <person name="Lipzen A."/>
            <person name="Lukacs Z."/>
            <person name="Mihaltcheva S."/>
            <person name="Morgado L.N."/>
            <person name="Niskanen T."/>
            <person name="Noordeloos M.E."/>
            <person name="Ohm R.A."/>
            <person name="Ortiz-Santana B."/>
            <person name="Ovrebo C."/>
            <person name="Racz N."/>
            <person name="Riley R."/>
            <person name="Savchenko A."/>
            <person name="Shiryaev A."/>
            <person name="Soop K."/>
            <person name="Spirin V."/>
            <person name="Szebenyi C."/>
            <person name="Tomsovsky M."/>
            <person name="Tulloss R.E."/>
            <person name="Uehling J."/>
            <person name="Grigoriev I.V."/>
            <person name="Vagvolgyi C."/>
            <person name="Papp T."/>
            <person name="Martin F.M."/>
            <person name="Miettinen O."/>
            <person name="Hibbett D.S."/>
            <person name="Nagy L.G."/>
        </authorList>
    </citation>
    <scope>NUCLEOTIDE SEQUENCE [LARGE SCALE GENOMIC DNA]</scope>
    <source>
        <strain evidence="3 4">OMC1185</strain>
    </source>
</reference>
<dbReference type="OrthoDB" id="4062651at2759"/>
<protein>
    <submittedName>
        <fullName evidence="3">Kinase-like protein</fullName>
    </submittedName>
</protein>
<sequence>MSNRATPVLTDRPVEQILVEYKRGNARSAFRYLPSIFSSKEHKRAVLDLRGDAADAFLEFLLQARTDSTVLEEAGRPDCSIGSPPRFIHTDMALLLVRLCLKCQGCPPSLLLGHKIVIPTRDPTFAGGFEDVFQDHLSGKVVALKRLRMASLPVQEQSQMQKDILREAVIWHNLEHVNILPFMGIHCAALASTFYLVSPWMDNGNVNEYLKQEQKEGWSIDRLAGLLVGIAQGLIYLHHRRIVHGDLRGANILVDDCGHARLADFGLARIIDQTTSFTTSSRGGGSTKWMAPELHLPSQYGISLKHTPASDVYAYGCVCLELFTGKQPFPDLAPGSFIVKLIQGIVLSREATDQYPDRSLSDALWSVICRCLSSQPQDRPAIGDFLGDLSGLCNKVSDGTARLAYTEIEYLPTAIVIGPPNRRRAPRKRMRESPIAQKDASHPSFVRQGHKRARRESISDEDLCDPSSAHTPAYSRRVSLGRERSPANAVVARPDMTDYYQEADAFDMEGACSSKLALARFYVETYVTSDEQQDLDKAMQLFREALGRRPFPHPKRAWTLNQFRIRLEEQYDRSRTLHFLEYTIDLLREAISICQHPESNQTMDQDLLLADSAAALRKRYHHLGKRDDLVEATALARQVIDLRPASSKTSRRTS</sequence>
<accession>A0A5C3N5A1</accession>
<dbReference type="InterPro" id="IPR008266">
    <property type="entry name" value="Tyr_kinase_AS"/>
</dbReference>
<feature type="compositionally biased region" description="Basic residues" evidence="1">
    <location>
        <begin position="421"/>
        <end position="430"/>
    </location>
</feature>
<evidence type="ECO:0000313" key="3">
    <source>
        <dbReference type="EMBL" id="TFK52342.1"/>
    </source>
</evidence>
<evidence type="ECO:0000313" key="4">
    <source>
        <dbReference type="Proteomes" id="UP000305948"/>
    </source>
</evidence>
<dbReference type="PROSITE" id="PS50011">
    <property type="entry name" value="PROTEIN_KINASE_DOM"/>
    <property type="match status" value="1"/>
</dbReference>
<evidence type="ECO:0000256" key="1">
    <source>
        <dbReference type="SAM" id="MobiDB-lite"/>
    </source>
</evidence>
<dbReference type="EMBL" id="ML213509">
    <property type="protein sequence ID" value="TFK52342.1"/>
    <property type="molecule type" value="Genomic_DNA"/>
</dbReference>
<gene>
    <name evidence="3" type="ORF">OE88DRAFT_1388395</name>
</gene>
<dbReference type="AlphaFoldDB" id="A0A5C3N5A1"/>
<feature type="region of interest" description="Disordered" evidence="1">
    <location>
        <begin position="419"/>
        <end position="487"/>
    </location>
</feature>
<dbReference type="STRING" id="5364.A0A5C3N5A1"/>
<keyword evidence="4" id="KW-1185">Reference proteome</keyword>
<dbReference type="Pfam" id="PF07714">
    <property type="entry name" value="PK_Tyr_Ser-Thr"/>
    <property type="match status" value="1"/>
</dbReference>
<dbReference type="GO" id="GO:0004674">
    <property type="term" value="F:protein serine/threonine kinase activity"/>
    <property type="evidence" value="ECO:0007669"/>
    <property type="project" value="TreeGrafter"/>
</dbReference>